<evidence type="ECO:0000313" key="3">
    <source>
        <dbReference type="Proteomes" id="UP001140562"/>
    </source>
</evidence>
<protein>
    <submittedName>
        <fullName evidence="2">Uncharacterized protein</fullName>
    </submittedName>
</protein>
<feature type="compositionally biased region" description="Basic residues" evidence="1">
    <location>
        <begin position="115"/>
        <end position="125"/>
    </location>
</feature>
<comment type="caution">
    <text evidence="2">The sequence shown here is derived from an EMBL/GenBank/DDBJ whole genome shotgun (WGS) entry which is preliminary data.</text>
</comment>
<feature type="region of interest" description="Disordered" evidence="1">
    <location>
        <begin position="71"/>
        <end position="149"/>
    </location>
</feature>
<sequence>MPPKKATNGTNGEASEGGKFVWEGPNDTKLLLLTQGRYVKPDEYEQLASTFPGATVGSIRNRISTLRVKQRNMYEERGWELPEGGAGHSTKKTKATPSKRAAENGEGGEPETPTKKPRTSRKTKQPKSATPEGDEEMTDGVKKEEFDEV</sequence>
<dbReference type="EMBL" id="JAPEUV010000037">
    <property type="protein sequence ID" value="KAJ4337634.1"/>
    <property type="molecule type" value="Genomic_DNA"/>
</dbReference>
<name>A0A9W8X1L8_9PLEO</name>
<organism evidence="2 3">
    <name type="scientific">Didymella glomerata</name>
    <dbReference type="NCBI Taxonomy" id="749621"/>
    <lineage>
        <taxon>Eukaryota</taxon>
        <taxon>Fungi</taxon>
        <taxon>Dikarya</taxon>
        <taxon>Ascomycota</taxon>
        <taxon>Pezizomycotina</taxon>
        <taxon>Dothideomycetes</taxon>
        <taxon>Pleosporomycetidae</taxon>
        <taxon>Pleosporales</taxon>
        <taxon>Pleosporineae</taxon>
        <taxon>Didymellaceae</taxon>
        <taxon>Didymella</taxon>
    </lineage>
</organism>
<reference evidence="2" key="1">
    <citation type="submission" date="2022-10" db="EMBL/GenBank/DDBJ databases">
        <title>Tapping the CABI collections for fungal endophytes: first genome assemblies for Collariella, Neodidymelliopsis, Ascochyta clinopodiicola, Didymella pomorum, Didymosphaeria variabile, Neocosmospora piperis and Neocucurbitaria cava.</title>
        <authorList>
            <person name="Hill R."/>
        </authorList>
    </citation>
    <scope>NUCLEOTIDE SEQUENCE</scope>
    <source>
        <strain evidence="2">IMI 360193</strain>
    </source>
</reference>
<gene>
    <name evidence="2" type="ORF">N0V87_004590</name>
</gene>
<dbReference type="AlphaFoldDB" id="A0A9W8X1L8"/>
<keyword evidence="3" id="KW-1185">Reference proteome</keyword>
<proteinExistence type="predicted"/>
<evidence type="ECO:0000313" key="2">
    <source>
        <dbReference type="EMBL" id="KAJ4337634.1"/>
    </source>
</evidence>
<evidence type="ECO:0000256" key="1">
    <source>
        <dbReference type="SAM" id="MobiDB-lite"/>
    </source>
</evidence>
<accession>A0A9W8X1L8</accession>
<dbReference type="OrthoDB" id="3889136at2759"/>
<feature type="region of interest" description="Disordered" evidence="1">
    <location>
        <begin position="1"/>
        <end position="25"/>
    </location>
</feature>
<dbReference type="Proteomes" id="UP001140562">
    <property type="component" value="Unassembled WGS sequence"/>
</dbReference>
<feature type="compositionally biased region" description="Basic and acidic residues" evidence="1">
    <location>
        <begin position="139"/>
        <end position="149"/>
    </location>
</feature>